<protein>
    <submittedName>
        <fullName evidence="1">Uncharacterized protein</fullName>
    </submittedName>
</protein>
<accession>A0A2S6I9H3</accession>
<dbReference type="EMBL" id="PTJC01000005">
    <property type="protein sequence ID" value="PPK88145.1"/>
    <property type="molecule type" value="Genomic_DNA"/>
</dbReference>
<sequence>MIDIPRHPRRPGNPGWLPLLLLFISASLFAQKPDRRPLDREVSPDGVRAIGVGDSVFLPSVDSLRLAVRPPSWTLRPTLSQGPVAVVGRTTLILPGGTNSPFFAPWTGGTSFTNIPQDKFLLVTFAQAIESSGSPDGIERRILVRLNTAPPNSGSLAITQMMLVGTNFTSVPVVGSLDNPLLIVRPGGKIDAYSLNNSEANIEVCLRGFLVDRLDFE</sequence>
<evidence type="ECO:0000313" key="1">
    <source>
        <dbReference type="EMBL" id="PPK88145.1"/>
    </source>
</evidence>
<comment type="caution">
    <text evidence="1">The sequence shown here is derived from an EMBL/GenBank/DDBJ whole genome shotgun (WGS) entry which is preliminary data.</text>
</comment>
<reference evidence="1 2" key="1">
    <citation type="submission" date="2018-02" db="EMBL/GenBank/DDBJ databases">
        <title>Genomic Encyclopedia of Archaeal and Bacterial Type Strains, Phase II (KMG-II): from individual species to whole genera.</title>
        <authorList>
            <person name="Goeker M."/>
        </authorList>
    </citation>
    <scope>NUCLEOTIDE SEQUENCE [LARGE SCALE GENOMIC DNA]</scope>
    <source>
        <strain evidence="1 2">DSM 29526</strain>
    </source>
</reference>
<gene>
    <name evidence="1" type="ORF">CLV84_1110</name>
</gene>
<dbReference type="Proteomes" id="UP000237662">
    <property type="component" value="Unassembled WGS sequence"/>
</dbReference>
<dbReference type="AlphaFoldDB" id="A0A2S6I9H3"/>
<keyword evidence="2" id="KW-1185">Reference proteome</keyword>
<proteinExistence type="predicted"/>
<name>A0A2S6I9H3_9BACT</name>
<evidence type="ECO:0000313" key="2">
    <source>
        <dbReference type="Proteomes" id="UP000237662"/>
    </source>
</evidence>
<organism evidence="1 2">
    <name type="scientific">Neolewinella xylanilytica</name>
    <dbReference type="NCBI Taxonomy" id="1514080"/>
    <lineage>
        <taxon>Bacteria</taxon>
        <taxon>Pseudomonadati</taxon>
        <taxon>Bacteroidota</taxon>
        <taxon>Saprospiria</taxon>
        <taxon>Saprospirales</taxon>
        <taxon>Lewinellaceae</taxon>
        <taxon>Neolewinella</taxon>
    </lineage>
</organism>